<dbReference type="KEGG" id="rga:RGR602_CH01944"/>
<dbReference type="Proteomes" id="UP000031368">
    <property type="component" value="Chromosome"/>
</dbReference>
<protein>
    <submittedName>
        <fullName evidence="1">Uncharacterized protein</fullName>
    </submittedName>
</protein>
<gene>
    <name evidence="1" type="ORF">RGR602_CH01944</name>
</gene>
<dbReference type="AlphaFoldDB" id="A0A0B4X3G8"/>
<dbReference type="EMBL" id="CP006877">
    <property type="protein sequence ID" value="AJD41275.1"/>
    <property type="molecule type" value="Genomic_DNA"/>
</dbReference>
<organism evidence="1 2">
    <name type="scientific">Rhizobium gallicum bv. gallicum R602sp</name>
    <dbReference type="NCBI Taxonomy" id="1041138"/>
    <lineage>
        <taxon>Bacteria</taxon>
        <taxon>Pseudomonadati</taxon>
        <taxon>Pseudomonadota</taxon>
        <taxon>Alphaproteobacteria</taxon>
        <taxon>Hyphomicrobiales</taxon>
        <taxon>Rhizobiaceae</taxon>
        <taxon>Rhizobium/Agrobacterium group</taxon>
        <taxon>Rhizobium</taxon>
    </lineage>
</organism>
<evidence type="ECO:0000313" key="1">
    <source>
        <dbReference type="EMBL" id="AJD41275.1"/>
    </source>
</evidence>
<dbReference type="RefSeq" id="WP_039844907.1">
    <property type="nucleotide sequence ID" value="NZ_CP006877.1"/>
</dbReference>
<dbReference type="HOGENOM" id="CLU_2737246_0_0_5"/>
<accession>A0A0B4X3G8</accession>
<evidence type="ECO:0000313" key="2">
    <source>
        <dbReference type="Proteomes" id="UP000031368"/>
    </source>
</evidence>
<reference evidence="1 2" key="1">
    <citation type="submission" date="2013-11" db="EMBL/GenBank/DDBJ databases">
        <title>Complete genome sequence of Rhizobium gallicum bv. gallicum R602.</title>
        <authorList>
            <person name="Bustos P."/>
            <person name="Santamaria R.I."/>
            <person name="Lozano L."/>
            <person name="Acosta J.L."/>
            <person name="Ormeno-Orrillo E."/>
            <person name="Rogel M.A."/>
            <person name="Romero D."/>
            <person name="Cevallos M.A."/>
            <person name="Martinez-Romero E."/>
            <person name="Gonzalez V."/>
        </authorList>
    </citation>
    <scope>NUCLEOTIDE SEQUENCE [LARGE SCALE GENOMIC DNA]</scope>
    <source>
        <strain evidence="1 2">R602</strain>
    </source>
</reference>
<keyword evidence="2" id="KW-1185">Reference proteome</keyword>
<proteinExistence type="predicted"/>
<name>A0A0B4X3G8_9HYPH</name>
<sequence length="71" mass="7930">MSPSRERSRRWRRRRASGRAVFRIEADEAAVVDMLVGSGHLSLSAADDPEQVRLALEQLVSSLVAMDIHLT</sequence>